<name>A0ABU1VYP9_9GAMM</name>
<gene>
    <name evidence="1" type="ORF">J2W69_001784</name>
</gene>
<evidence type="ECO:0000313" key="1">
    <source>
        <dbReference type="EMBL" id="MDR7120846.1"/>
    </source>
</evidence>
<keyword evidence="2" id="KW-1185">Reference proteome</keyword>
<dbReference type="SUPFAM" id="SSF159888">
    <property type="entry name" value="YdhG-like"/>
    <property type="match status" value="1"/>
</dbReference>
<proteinExistence type="predicted"/>
<sequence>MAPEIQAKFATYPLEAQRQLEYVRGLIFTVAAENALGTVEETLKWGEASYLVKGGSTIRIDWKAKNPAVIHIYFHCQTSLVETFREIYRDEFSYEGNRALVLPLNTAIKQGPLSHCLQLALKYHSLKHLPLLGA</sequence>
<evidence type="ECO:0000313" key="2">
    <source>
        <dbReference type="Proteomes" id="UP001257909"/>
    </source>
</evidence>
<organism evidence="1 2">
    <name type="scientific">Rheinheimera soli</name>
    <dbReference type="NCBI Taxonomy" id="443616"/>
    <lineage>
        <taxon>Bacteria</taxon>
        <taxon>Pseudomonadati</taxon>
        <taxon>Pseudomonadota</taxon>
        <taxon>Gammaproteobacteria</taxon>
        <taxon>Chromatiales</taxon>
        <taxon>Chromatiaceae</taxon>
        <taxon>Rheinheimera</taxon>
    </lineage>
</organism>
<protein>
    <recommendedName>
        <fullName evidence="3">YdhG-like domain-containing protein</fullName>
    </recommendedName>
</protein>
<reference evidence="1 2" key="1">
    <citation type="submission" date="2023-07" db="EMBL/GenBank/DDBJ databases">
        <title>Sorghum-associated microbial communities from plants grown in Nebraska, USA.</title>
        <authorList>
            <person name="Schachtman D."/>
        </authorList>
    </citation>
    <scope>NUCLEOTIDE SEQUENCE [LARGE SCALE GENOMIC DNA]</scope>
    <source>
        <strain evidence="1 2">4138</strain>
    </source>
</reference>
<comment type="caution">
    <text evidence="1">The sequence shown here is derived from an EMBL/GenBank/DDBJ whole genome shotgun (WGS) entry which is preliminary data.</text>
</comment>
<dbReference type="RefSeq" id="WP_310276901.1">
    <property type="nucleotide sequence ID" value="NZ_JAVDWR010000004.1"/>
</dbReference>
<evidence type="ECO:0008006" key="3">
    <source>
        <dbReference type="Google" id="ProtNLM"/>
    </source>
</evidence>
<accession>A0ABU1VYP9</accession>
<dbReference type="EMBL" id="JAVDWR010000004">
    <property type="protein sequence ID" value="MDR7120846.1"/>
    <property type="molecule type" value="Genomic_DNA"/>
</dbReference>
<dbReference type="Proteomes" id="UP001257909">
    <property type="component" value="Unassembled WGS sequence"/>
</dbReference>